<dbReference type="AlphaFoldDB" id="A0A3M7SQ55"/>
<dbReference type="PANTHER" id="PTHR10543:SF24">
    <property type="entry name" value="CAROTENOID ISOMEROOXYGENASE"/>
    <property type="match status" value="1"/>
</dbReference>
<protein>
    <submittedName>
        <fullName evidence="6">Beta-beta-carotene 15-15-monooxygenase</fullName>
    </submittedName>
</protein>
<comment type="caution">
    <text evidence="6">The sequence shown here is derived from an EMBL/GenBank/DDBJ whole genome shotgun (WGS) entry which is preliminary data.</text>
</comment>
<feature type="binding site" evidence="5">
    <location>
        <position position="239"/>
    </location>
    <ligand>
        <name>Fe cation</name>
        <dbReference type="ChEBI" id="CHEBI:24875"/>
        <note>catalytic</note>
    </ligand>
</feature>
<proteinExistence type="inferred from homology"/>
<evidence type="ECO:0000256" key="2">
    <source>
        <dbReference type="ARBA" id="ARBA00022723"/>
    </source>
</evidence>
<dbReference type="GO" id="GO:0010436">
    <property type="term" value="F:carotenoid dioxygenase activity"/>
    <property type="evidence" value="ECO:0007669"/>
    <property type="project" value="TreeGrafter"/>
</dbReference>
<dbReference type="GO" id="GO:0003834">
    <property type="term" value="F:beta-carotene 15,15'-dioxygenase activity"/>
    <property type="evidence" value="ECO:0007669"/>
    <property type="project" value="TreeGrafter"/>
</dbReference>
<gene>
    <name evidence="6" type="ORF">BpHYR1_013265</name>
</gene>
<dbReference type="Proteomes" id="UP000276133">
    <property type="component" value="Unassembled WGS sequence"/>
</dbReference>
<comment type="similarity">
    <text evidence="1">Belongs to the carotenoid oxygenase family.</text>
</comment>
<evidence type="ECO:0000256" key="1">
    <source>
        <dbReference type="ARBA" id="ARBA00006787"/>
    </source>
</evidence>
<keyword evidence="6" id="KW-0503">Monooxygenase</keyword>
<name>A0A3M7SQ55_BRAPC</name>
<evidence type="ECO:0000256" key="4">
    <source>
        <dbReference type="ARBA" id="ARBA00023004"/>
    </source>
</evidence>
<comment type="cofactor">
    <cofactor evidence="5">
        <name>Fe(2+)</name>
        <dbReference type="ChEBI" id="CHEBI:29033"/>
    </cofactor>
    <text evidence="5">Binds 1 Fe(2+) ion per subunit.</text>
</comment>
<dbReference type="EMBL" id="REGN01000956">
    <property type="protein sequence ID" value="RNA37943.1"/>
    <property type="molecule type" value="Genomic_DNA"/>
</dbReference>
<dbReference type="GO" id="GO:0042574">
    <property type="term" value="P:retinal metabolic process"/>
    <property type="evidence" value="ECO:0007669"/>
    <property type="project" value="TreeGrafter"/>
</dbReference>
<evidence type="ECO:0000313" key="7">
    <source>
        <dbReference type="Proteomes" id="UP000276133"/>
    </source>
</evidence>
<dbReference type="InterPro" id="IPR004294">
    <property type="entry name" value="Carotenoid_Oase"/>
</dbReference>
<dbReference type="Pfam" id="PF03055">
    <property type="entry name" value="RPE65"/>
    <property type="match status" value="1"/>
</dbReference>
<dbReference type="STRING" id="10195.A0A3M7SQ55"/>
<keyword evidence="4 5" id="KW-0408">Iron</keyword>
<dbReference type="GO" id="GO:0004497">
    <property type="term" value="F:monooxygenase activity"/>
    <property type="evidence" value="ECO:0007669"/>
    <property type="project" value="UniProtKB-KW"/>
</dbReference>
<keyword evidence="7" id="KW-1185">Reference proteome</keyword>
<evidence type="ECO:0000313" key="6">
    <source>
        <dbReference type="EMBL" id="RNA37943.1"/>
    </source>
</evidence>
<organism evidence="6 7">
    <name type="scientific">Brachionus plicatilis</name>
    <name type="common">Marine rotifer</name>
    <name type="synonym">Brachionus muelleri</name>
    <dbReference type="NCBI Taxonomy" id="10195"/>
    <lineage>
        <taxon>Eukaryota</taxon>
        <taxon>Metazoa</taxon>
        <taxon>Spiralia</taxon>
        <taxon>Gnathifera</taxon>
        <taxon>Rotifera</taxon>
        <taxon>Eurotatoria</taxon>
        <taxon>Monogononta</taxon>
        <taxon>Pseudotrocha</taxon>
        <taxon>Ploima</taxon>
        <taxon>Brachionidae</taxon>
        <taxon>Brachionus</taxon>
    </lineage>
</organism>
<reference evidence="6 7" key="1">
    <citation type="journal article" date="2018" name="Sci. Rep.">
        <title>Genomic signatures of local adaptation to the degree of environmental predictability in rotifers.</title>
        <authorList>
            <person name="Franch-Gras L."/>
            <person name="Hahn C."/>
            <person name="Garcia-Roger E.M."/>
            <person name="Carmona M.J."/>
            <person name="Serra M."/>
            <person name="Gomez A."/>
        </authorList>
    </citation>
    <scope>NUCLEOTIDE SEQUENCE [LARGE SCALE GENOMIC DNA]</scope>
    <source>
        <strain evidence="6">HYR1</strain>
    </source>
</reference>
<dbReference type="GO" id="GO:0046872">
    <property type="term" value="F:metal ion binding"/>
    <property type="evidence" value="ECO:0007669"/>
    <property type="project" value="UniProtKB-KW"/>
</dbReference>
<feature type="binding site" evidence="5">
    <location>
        <position position="48"/>
    </location>
    <ligand>
        <name>Fe cation</name>
        <dbReference type="ChEBI" id="CHEBI:24875"/>
        <note>catalytic</note>
    </ligand>
</feature>
<dbReference type="OrthoDB" id="1069523at2759"/>
<keyword evidence="3" id="KW-0560">Oxidoreductase</keyword>
<evidence type="ECO:0000256" key="3">
    <source>
        <dbReference type="ARBA" id="ARBA00023002"/>
    </source>
</evidence>
<dbReference type="PANTHER" id="PTHR10543">
    <property type="entry name" value="BETA-CAROTENE DIOXYGENASE"/>
    <property type="match status" value="1"/>
</dbReference>
<sequence length="252" mass="29100">MESLIKNKPRSSALVTQKDRPTRIHIINKHTGEIVNKKFVTDPQFTFHYINAYELDDQILLDLSSYDAKHFNVENFSYENMRDGKLMNTDKLKALARRVKIPLGQNSNEKDEIYCEIKTINSDLAFELPVINYWRYNGLPYKYVYGANHYSNPFSIVKVNMENPKEVYEAKYGLDGFHALPSEPIFVENPEAKCEDDGVLLVMVLCEKNDFLSVLDAKDLKEIARADIPQEVKGAFTFHGFFADQLNFRNLA</sequence>
<evidence type="ECO:0000256" key="5">
    <source>
        <dbReference type="PIRSR" id="PIRSR604294-1"/>
    </source>
</evidence>
<dbReference type="GO" id="GO:0016121">
    <property type="term" value="P:carotene catabolic process"/>
    <property type="evidence" value="ECO:0007669"/>
    <property type="project" value="TreeGrafter"/>
</dbReference>
<accession>A0A3M7SQ55</accession>
<keyword evidence="2 5" id="KW-0479">Metal-binding</keyword>